<sequence length="73" mass="9123">MSMYQSPNFPEPFRNDRDRSMRAAEAYELQRAFAELDRQRREQRKLNRTLHKIERTERRHQFIRHLRPNRGRA</sequence>
<organism evidence="2 3">
    <name type="scientific">Microlunatus elymi</name>
    <dbReference type="NCBI Taxonomy" id="2596828"/>
    <lineage>
        <taxon>Bacteria</taxon>
        <taxon>Bacillati</taxon>
        <taxon>Actinomycetota</taxon>
        <taxon>Actinomycetes</taxon>
        <taxon>Propionibacteriales</taxon>
        <taxon>Propionibacteriaceae</taxon>
        <taxon>Microlunatus</taxon>
    </lineage>
</organism>
<dbReference type="AlphaFoldDB" id="A0A516PV72"/>
<dbReference type="EMBL" id="CP041692">
    <property type="protein sequence ID" value="QDP95050.1"/>
    <property type="molecule type" value="Genomic_DNA"/>
</dbReference>
<evidence type="ECO:0000313" key="2">
    <source>
        <dbReference type="EMBL" id="QDP95050.1"/>
    </source>
</evidence>
<proteinExistence type="predicted"/>
<dbReference type="Proteomes" id="UP000319263">
    <property type="component" value="Chromosome"/>
</dbReference>
<dbReference type="RefSeq" id="WP_143985032.1">
    <property type="nucleotide sequence ID" value="NZ_CP041692.1"/>
</dbReference>
<dbReference type="KEGG" id="mik:FOE78_03190"/>
<protein>
    <submittedName>
        <fullName evidence="2">Uncharacterized protein</fullName>
    </submittedName>
</protein>
<keyword evidence="1" id="KW-0175">Coiled coil</keyword>
<feature type="coiled-coil region" evidence="1">
    <location>
        <begin position="29"/>
        <end position="59"/>
    </location>
</feature>
<accession>A0A516PV72</accession>
<evidence type="ECO:0000256" key="1">
    <source>
        <dbReference type="SAM" id="Coils"/>
    </source>
</evidence>
<name>A0A516PV72_9ACTN</name>
<evidence type="ECO:0000313" key="3">
    <source>
        <dbReference type="Proteomes" id="UP000319263"/>
    </source>
</evidence>
<gene>
    <name evidence="2" type="ORF">FOE78_03190</name>
</gene>
<reference evidence="2 3" key="1">
    <citation type="submission" date="2019-07" db="EMBL/GenBank/DDBJ databases">
        <title>Microlunatus dokdonensis sp. nov. isolated from the rhizospheric soil of the wild plant Elymus tsukushiensis.</title>
        <authorList>
            <person name="Ghim S.-Y."/>
            <person name="Hwang Y.-J."/>
            <person name="Son J.-S."/>
            <person name="Shin J.-H."/>
        </authorList>
    </citation>
    <scope>NUCLEOTIDE SEQUENCE [LARGE SCALE GENOMIC DNA]</scope>
    <source>
        <strain evidence="2 3">KUDC0627</strain>
    </source>
</reference>
<keyword evidence="3" id="KW-1185">Reference proteome</keyword>